<keyword evidence="2" id="KW-1185">Reference proteome</keyword>
<gene>
    <name evidence="1" type="ORF">KDK95_03035</name>
</gene>
<dbReference type="RefSeq" id="WP_212516415.1">
    <property type="nucleotide sequence ID" value="NZ_JAGSOH010000004.1"/>
</dbReference>
<protein>
    <submittedName>
        <fullName evidence="1">DUF4243 domain-containing protein</fullName>
    </submittedName>
</protein>
<organism evidence="1 2">
    <name type="scientific">Actinospica acidithermotolerans</name>
    <dbReference type="NCBI Taxonomy" id="2828514"/>
    <lineage>
        <taxon>Bacteria</taxon>
        <taxon>Bacillati</taxon>
        <taxon>Actinomycetota</taxon>
        <taxon>Actinomycetes</taxon>
        <taxon>Catenulisporales</taxon>
        <taxon>Actinospicaceae</taxon>
        <taxon>Actinospica</taxon>
    </lineage>
</organism>
<comment type="caution">
    <text evidence="1">The sequence shown here is derived from an EMBL/GenBank/DDBJ whole genome shotgun (WGS) entry which is preliminary data.</text>
</comment>
<dbReference type="AlphaFoldDB" id="A0A941IH24"/>
<name>A0A941IH24_9ACTN</name>
<proteinExistence type="predicted"/>
<evidence type="ECO:0000313" key="1">
    <source>
        <dbReference type="EMBL" id="MBR7825267.1"/>
    </source>
</evidence>
<sequence length="354" mass="38211">MSGILEEAYQRFHATGPEFDGALSNHGPMAVEAMVRHGHEREVHAWIDWYGARLDEPPRGLNPVTGENWREALGDRKRAMDWIAYMQREVRLRPWRDLLAEWWPRLLPGIVGGATHGVIRVGHCVRALLAEEPSQEISAGPRLEEFAHALGYWAALAKPLEVATPPRSGDAAAASALAAVPSVANQSISIGYRMSQLGETPGWSAAFEALRTPGTPEQAADLLAAVADAAVRDYLRRGQGNPVMLVHASTAPNAVLRTLPALPKRLWIPSLDAAWLATAAVTAAYRNTEAPAADVAAAIAQTGNAQETFDRAVRHRDEHAVKFADAALDSFERTADKEALAAATRATLMIQAAA</sequence>
<reference evidence="1" key="1">
    <citation type="submission" date="2021-04" db="EMBL/GenBank/DDBJ databases">
        <title>Genome based classification of Actinospica acidithermotolerans sp. nov., an actinobacterium isolated from an Indonesian hot spring.</title>
        <authorList>
            <person name="Kusuma A.B."/>
            <person name="Putra K.E."/>
            <person name="Nafisah S."/>
            <person name="Loh J."/>
            <person name="Nouioui I."/>
            <person name="Goodfellow M."/>
        </authorList>
    </citation>
    <scope>NUCLEOTIDE SEQUENCE</scope>
    <source>
        <strain evidence="1">MGRD01-02</strain>
    </source>
</reference>
<dbReference type="EMBL" id="JAGSOH010000004">
    <property type="protein sequence ID" value="MBR7825267.1"/>
    <property type="molecule type" value="Genomic_DNA"/>
</dbReference>
<dbReference type="Proteomes" id="UP000676325">
    <property type="component" value="Unassembled WGS sequence"/>
</dbReference>
<accession>A0A941IH24</accession>
<evidence type="ECO:0000313" key="2">
    <source>
        <dbReference type="Proteomes" id="UP000676325"/>
    </source>
</evidence>